<evidence type="ECO:0000256" key="5">
    <source>
        <dbReference type="ARBA" id="ARBA00022670"/>
    </source>
</evidence>
<evidence type="ECO:0000256" key="17">
    <source>
        <dbReference type="SAM" id="Phobius"/>
    </source>
</evidence>
<dbReference type="CDD" id="cd02121">
    <property type="entry name" value="PA_GCPII_like"/>
    <property type="match status" value="1"/>
</dbReference>
<dbReference type="Gene3D" id="1.20.930.40">
    <property type="entry name" value="Transferrin receptor-like, dimerisation domain"/>
    <property type="match status" value="1"/>
</dbReference>
<feature type="domain" description="Transferrin receptor-like dimerisation" evidence="19">
    <location>
        <begin position="640"/>
        <end position="758"/>
    </location>
</feature>
<dbReference type="Pfam" id="PF04389">
    <property type="entry name" value="Peptidase_M28"/>
    <property type="match status" value="1"/>
</dbReference>
<dbReference type="InterPro" id="IPR036757">
    <property type="entry name" value="TFR-like_dimer_dom_sf"/>
</dbReference>
<dbReference type="Proteomes" id="UP000593567">
    <property type="component" value="Unassembled WGS sequence"/>
</dbReference>
<evidence type="ECO:0000256" key="10">
    <source>
        <dbReference type="ARBA" id="ARBA00023049"/>
    </source>
</evidence>
<evidence type="ECO:0000259" key="18">
    <source>
        <dbReference type="Pfam" id="PF02225"/>
    </source>
</evidence>
<evidence type="ECO:0000256" key="11">
    <source>
        <dbReference type="ARBA" id="ARBA00023157"/>
    </source>
</evidence>
<feature type="domain" description="PA" evidence="18">
    <location>
        <begin position="182"/>
        <end position="265"/>
    </location>
</feature>
<dbReference type="SUPFAM" id="SSF47672">
    <property type="entry name" value="Transferrin receptor-like dimerisation domain"/>
    <property type="match status" value="1"/>
</dbReference>
<keyword evidence="17" id="KW-1133">Transmembrane helix</keyword>
<dbReference type="PROSITE" id="PS51257">
    <property type="entry name" value="PROKAR_LIPOPROTEIN"/>
    <property type="match status" value="1"/>
</dbReference>
<evidence type="ECO:0000256" key="12">
    <source>
        <dbReference type="ARBA" id="ARBA00023180"/>
    </source>
</evidence>
<feature type="domain" description="Peptidase M28" evidence="20">
    <location>
        <begin position="365"/>
        <end position="573"/>
    </location>
</feature>
<evidence type="ECO:0000256" key="1">
    <source>
        <dbReference type="ARBA" id="ARBA00001947"/>
    </source>
</evidence>
<dbReference type="InterPro" id="IPR039373">
    <property type="entry name" value="Peptidase_M28B"/>
</dbReference>
<organism evidence="21 22">
    <name type="scientific">Bugula neritina</name>
    <name type="common">Brown bryozoan</name>
    <name type="synonym">Sertularia neritina</name>
    <dbReference type="NCBI Taxonomy" id="10212"/>
    <lineage>
        <taxon>Eukaryota</taxon>
        <taxon>Metazoa</taxon>
        <taxon>Spiralia</taxon>
        <taxon>Lophotrochozoa</taxon>
        <taxon>Bryozoa</taxon>
        <taxon>Gymnolaemata</taxon>
        <taxon>Cheilostomatida</taxon>
        <taxon>Flustrina</taxon>
        <taxon>Buguloidea</taxon>
        <taxon>Bugulidae</taxon>
        <taxon>Bugula</taxon>
    </lineage>
</organism>
<dbReference type="EMBL" id="VXIV02003279">
    <property type="protein sequence ID" value="KAF6018742.1"/>
    <property type="molecule type" value="Genomic_DNA"/>
</dbReference>
<dbReference type="SUPFAM" id="SSF53187">
    <property type="entry name" value="Zn-dependent exopeptidases"/>
    <property type="match status" value="1"/>
</dbReference>
<evidence type="ECO:0000256" key="6">
    <source>
        <dbReference type="ARBA" id="ARBA00022723"/>
    </source>
</evidence>
<keyword evidence="17" id="KW-0472">Membrane</keyword>
<sequence length="764" mass="85886">MGANKNIIIGVVVGVAIGCIVGGLIGHFATKSQLKKEDTTPTPSSGPSNSASKSDKVGDVENRKKLFSFTDAEEIRKVAKEWSRKPHLAGSARNNELGEMMAAKWEEYNFEVRRDTHRVLLSYPGGEGKRNQAFILNSAGNVEHSSQEVEKELVPNADPSEVVPPFNGYAKAATEEKNTVYYVNYCRAEDFDYMKDTLNMNVNGSIVICRYGQIFRGNKVRFAEDNGAVGVILYNDPMENVYGVNATYNATFPNSWFLPPSGVERGGTSLEKGDPLTMGFPAKEYVNRRTVEAVRKDKLIPNIPTQPVGYEDVMKFMNELGGDEVHEAWKGKLSNITYRYGGVLPNGKKFKIVNNNEDVETNITNVFGIIRGSVEPDRYVLMGNHRDAWMNGATDAVSGTSIMMETSRVFYELMKTGWKPRRTIIFCSWDGEEYGIIGSIEWLDEVKVLVGERAVAYLNCDSGVVFNQVPRTGASPLLFRLMYDTAKLIDHPFPTSSVKTMYDEWLIRSANISDPNAKPRIGDLGSGSDHTGFYHRHGITSMDMVYYYDKEEIKISAYYPLYHTSYDTFYNVENFVDPTFKYHQTLARYFIELTRNISDSVMIPFVTSDYGTRLKQVFKALDDRVRPTLAAHGDGSLTKSLDYLSAAINKFAVEAAKFDEEVRKLPDSGAEWTKIRKFNDQLFLLERSFLYPLGILDRKYIRHVVFAPSATDSYASAAFPGISDALYKIAEDDEAAWERVKVELSKSVYIIESATKTITVDYII</sequence>
<dbReference type="Gene3D" id="3.50.30.30">
    <property type="match status" value="1"/>
</dbReference>
<evidence type="ECO:0000256" key="14">
    <source>
        <dbReference type="ARBA" id="ARBA00068168"/>
    </source>
</evidence>
<keyword evidence="17" id="KW-0812">Transmembrane</keyword>
<dbReference type="Pfam" id="PF04253">
    <property type="entry name" value="TFR_dimer"/>
    <property type="match status" value="1"/>
</dbReference>
<dbReference type="FunFam" id="3.40.630.10:FF:000101">
    <property type="entry name" value="N-acetylated alpha-linked acidic dipeptidase like 1"/>
    <property type="match status" value="1"/>
</dbReference>
<evidence type="ECO:0000256" key="4">
    <source>
        <dbReference type="ARBA" id="ARBA00022438"/>
    </source>
</evidence>
<evidence type="ECO:0000256" key="13">
    <source>
        <dbReference type="ARBA" id="ARBA00059290"/>
    </source>
</evidence>
<keyword evidence="7" id="KW-0378">Hydrolase</keyword>
<evidence type="ECO:0000256" key="16">
    <source>
        <dbReference type="SAM" id="MobiDB-lite"/>
    </source>
</evidence>
<dbReference type="GO" id="GO:0006508">
    <property type="term" value="P:proteolysis"/>
    <property type="evidence" value="ECO:0007669"/>
    <property type="project" value="UniProtKB-KW"/>
</dbReference>
<keyword evidence="10" id="KW-0482">Metalloprotease</keyword>
<keyword evidence="8" id="KW-0862">Zinc</keyword>
<dbReference type="Gene3D" id="3.40.630.10">
    <property type="entry name" value="Zn peptidases"/>
    <property type="match status" value="1"/>
</dbReference>
<dbReference type="PANTHER" id="PTHR10404:SF77">
    <property type="entry name" value="GLUTAMATE CARBOXYPEPTIDASE 2 HOMOLOG"/>
    <property type="match status" value="1"/>
</dbReference>
<dbReference type="InterPro" id="IPR046450">
    <property type="entry name" value="PA_dom_sf"/>
</dbReference>
<evidence type="ECO:0000256" key="9">
    <source>
        <dbReference type="ARBA" id="ARBA00022837"/>
    </source>
</evidence>
<evidence type="ECO:0000256" key="2">
    <source>
        <dbReference type="ARBA" id="ARBA00004221"/>
    </source>
</evidence>
<dbReference type="CDD" id="cd08022">
    <property type="entry name" value="M28_PSMA_like"/>
    <property type="match status" value="1"/>
</dbReference>
<evidence type="ECO:0000313" key="21">
    <source>
        <dbReference type="EMBL" id="KAF6018742.1"/>
    </source>
</evidence>
<evidence type="ECO:0000259" key="20">
    <source>
        <dbReference type="Pfam" id="PF04389"/>
    </source>
</evidence>
<dbReference type="Pfam" id="PF02225">
    <property type="entry name" value="PA"/>
    <property type="match status" value="1"/>
</dbReference>
<name>A0A7J7IXU2_BUGNE</name>
<comment type="caution">
    <text evidence="21">The sequence shown here is derived from an EMBL/GenBank/DDBJ whole genome shotgun (WGS) entry which is preliminary data.</text>
</comment>
<proteinExistence type="inferred from homology"/>
<dbReference type="OrthoDB" id="5841748at2759"/>
<dbReference type="AlphaFoldDB" id="A0A7J7IXU2"/>
<dbReference type="PANTHER" id="PTHR10404">
    <property type="entry name" value="N-ACETYLATED-ALPHA-LINKED ACIDIC DIPEPTIDASE"/>
    <property type="match status" value="1"/>
</dbReference>
<keyword evidence="6" id="KW-0479">Metal-binding</keyword>
<dbReference type="GO" id="GO:0016324">
    <property type="term" value="C:apical plasma membrane"/>
    <property type="evidence" value="ECO:0007669"/>
    <property type="project" value="UniProtKB-SubCell"/>
</dbReference>
<dbReference type="GO" id="GO:0046872">
    <property type="term" value="F:metal ion binding"/>
    <property type="evidence" value="ECO:0007669"/>
    <property type="project" value="UniProtKB-KW"/>
</dbReference>
<dbReference type="SUPFAM" id="SSF52025">
    <property type="entry name" value="PA domain"/>
    <property type="match status" value="1"/>
</dbReference>
<gene>
    <name evidence="21" type="ORF">EB796_022941</name>
</gene>
<dbReference type="GO" id="GO:0008237">
    <property type="term" value="F:metallopeptidase activity"/>
    <property type="evidence" value="ECO:0007669"/>
    <property type="project" value="UniProtKB-KW"/>
</dbReference>
<comment type="subcellular location">
    <subcellularLocation>
        <location evidence="2">Apical cell membrane</location>
    </subcellularLocation>
</comment>
<comment type="function">
    <text evidence="13">Aminopeptidase with broad substrate specificity. Has lower activity with substrates that have Asp or Glu in the P2' position, or Pro in the P3' position. Lacks activity with substrates that have both Pro in the P3' position and Asp or Glu in the P2' position. Lacks carboxypeptidase activity. Lacks dipeptidyl-peptidase IV type activity.</text>
</comment>
<keyword evidence="12" id="KW-0325">Glycoprotein</keyword>
<evidence type="ECO:0000256" key="8">
    <source>
        <dbReference type="ARBA" id="ARBA00022833"/>
    </source>
</evidence>
<evidence type="ECO:0000256" key="3">
    <source>
        <dbReference type="ARBA" id="ARBA00005634"/>
    </source>
</evidence>
<evidence type="ECO:0000259" key="19">
    <source>
        <dbReference type="Pfam" id="PF04253"/>
    </source>
</evidence>
<keyword evidence="5" id="KW-0645">Protease</keyword>
<comment type="cofactor">
    <cofactor evidence="1">
        <name>Zn(2+)</name>
        <dbReference type="ChEBI" id="CHEBI:29105"/>
    </cofactor>
</comment>
<feature type="region of interest" description="Disordered" evidence="16">
    <location>
        <begin position="33"/>
        <end position="58"/>
    </location>
</feature>
<keyword evidence="22" id="KW-1185">Reference proteome</keyword>
<dbReference type="FunFam" id="1.20.930.40:FF:000001">
    <property type="entry name" value="N-acetylated-alpha-linked acidic dipeptidase 2"/>
    <property type="match status" value="1"/>
</dbReference>
<feature type="transmembrane region" description="Helical" evidence="17">
    <location>
        <begin position="7"/>
        <end position="29"/>
    </location>
</feature>
<evidence type="ECO:0000256" key="7">
    <source>
        <dbReference type="ARBA" id="ARBA00022801"/>
    </source>
</evidence>
<dbReference type="GO" id="GO:0004180">
    <property type="term" value="F:carboxypeptidase activity"/>
    <property type="evidence" value="ECO:0007669"/>
    <property type="project" value="TreeGrafter"/>
</dbReference>
<reference evidence="21" key="1">
    <citation type="submission" date="2020-06" db="EMBL/GenBank/DDBJ databases">
        <title>Draft genome of Bugula neritina, a colonial animal packing powerful symbionts and potential medicines.</title>
        <authorList>
            <person name="Rayko M."/>
        </authorList>
    </citation>
    <scope>NUCLEOTIDE SEQUENCE [LARGE SCALE GENOMIC DNA]</scope>
    <source>
        <strain evidence="21">Kwan_BN1</strain>
    </source>
</reference>
<dbReference type="InterPro" id="IPR007484">
    <property type="entry name" value="Peptidase_M28"/>
</dbReference>
<evidence type="ECO:0000313" key="22">
    <source>
        <dbReference type="Proteomes" id="UP000593567"/>
    </source>
</evidence>
<keyword evidence="11" id="KW-1015">Disulfide bond</keyword>
<evidence type="ECO:0000256" key="15">
    <source>
        <dbReference type="ARBA" id="ARBA00081462"/>
    </source>
</evidence>
<accession>A0A7J7IXU2</accession>
<dbReference type="InterPro" id="IPR007365">
    <property type="entry name" value="TFR-like_dimer_dom"/>
</dbReference>
<feature type="compositionally biased region" description="Low complexity" evidence="16">
    <location>
        <begin position="40"/>
        <end position="52"/>
    </location>
</feature>
<keyword evidence="4" id="KW-0031">Aminopeptidase</keyword>
<dbReference type="GO" id="GO:0004177">
    <property type="term" value="F:aminopeptidase activity"/>
    <property type="evidence" value="ECO:0007669"/>
    <property type="project" value="UniProtKB-KW"/>
</dbReference>
<keyword evidence="9" id="KW-0106">Calcium</keyword>
<dbReference type="InterPro" id="IPR003137">
    <property type="entry name" value="PA_domain"/>
</dbReference>
<comment type="similarity">
    <text evidence="3">Belongs to the peptidase M28 family. M28B subfamily.</text>
</comment>
<protein>
    <recommendedName>
        <fullName evidence="14">Aminopeptidase NAALADL1</fullName>
    </recommendedName>
    <alternativeName>
        <fullName evidence="15">N-acetylated-alpha-linked acidic dipeptidase-like protein</fullName>
    </alternativeName>
</protein>